<dbReference type="InParanoid" id="A0A263CX11"/>
<evidence type="ECO:0000256" key="7">
    <source>
        <dbReference type="SAM" id="SignalP"/>
    </source>
</evidence>
<name>A0A263CX11_9PSEU</name>
<dbReference type="RefSeq" id="WP_094866293.1">
    <property type="nucleotide sequence ID" value="NZ_NKYE01000029.1"/>
</dbReference>
<accession>A0A263CX11</accession>
<dbReference type="OrthoDB" id="9758923at2"/>
<organism evidence="8 9">
    <name type="scientific">Amycolatopsis antarctica</name>
    <dbReference type="NCBI Taxonomy" id="1854586"/>
    <lineage>
        <taxon>Bacteria</taxon>
        <taxon>Bacillati</taxon>
        <taxon>Actinomycetota</taxon>
        <taxon>Actinomycetes</taxon>
        <taxon>Pseudonocardiales</taxon>
        <taxon>Pseudonocardiaceae</taxon>
        <taxon>Amycolatopsis</taxon>
    </lineage>
</organism>
<dbReference type="Pfam" id="PF04616">
    <property type="entry name" value="Glyco_hydro_43"/>
    <property type="match status" value="2"/>
</dbReference>
<dbReference type="Proteomes" id="UP000242444">
    <property type="component" value="Unassembled WGS sequence"/>
</dbReference>
<evidence type="ECO:0000256" key="2">
    <source>
        <dbReference type="ARBA" id="ARBA00022651"/>
    </source>
</evidence>
<evidence type="ECO:0000256" key="6">
    <source>
        <dbReference type="RuleBase" id="RU361187"/>
    </source>
</evidence>
<sequence>MRRHVQRLAAILAVLLVLPAVPALAGDRGQTDATYHNDASTPGADPYVHYDRDSGYYYAYSTEGADPGYHFGIYRSPDLATWEHLPGGALRDGEAGDWANDWFWAPEMYHNEKTGLYYFFYSGRMNEGVAEHFRYPDFEEASKVGVAVAESPAGPFRDIAEGPLDYHPYDPDYHDVNLIMDAEQKKPPATREEGETAPLGTYIPFIDPNVSFDEDGRIYLYFSRNAYRNWVWDADLGKYVEESNIYVVELTGDWWDDPAGTTMPEIAPDYRDANLGPGDPAGTRKDGFTPILNYGSDKQSWENAHVDDYAKTGGEKKDRRWAEGSTTIRTLDAQGKPIYHLTYSANNYENEFYGVGYATSRSPLGPWRKSEANPVLAQDPAKGLYSTGHGSIVDSPDGTGRYYVHHGRPSTEDDRAIYTSRLRMDGGDLAIDASTGDEPVPSGVGPLDIHPADRVLRAEAGEPATTGVSVRSAPGAEFDLTNPLNRVRAELWPSTTGTAEVAGGQVTVTARERGAALLTLTYQREQADGEYVDVANLRGHRNKPVRVTVPVLVR</sequence>
<keyword evidence="9" id="KW-1185">Reference proteome</keyword>
<evidence type="ECO:0000256" key="3">
    <source>
        <dbReference type="ARBA" id="ARBA00022801"/>
    </source>
</evidence>
<keyword evidence="2" id="KW-0858">Xylan degradation</keyword>
<dbReference type="InterPro" id="IPR052176">
    <property type="entry name" value="Glycosyl_Hydrlase_43_Enz"/>
</dbReference>
<evidence type="ECO:0000313" key="8">
    <source>
        <dbReference type="EMBL" id="OZM69967.1"/>
    </source>
</evidence>
<feature type="chain" id="PRO_5012966832" description="Glycoside hydrolase" evidence="7">
    <location>
        <begin position="26"/>
        <end position="554"/>
    </location>
</feature>
<evidence type="ECO:0000256" key="1">
    <source>
        <dbReference type="ARBA" id="ARBA00009865"/>
    </source>
</evidence>
<evidence type="ECO:0000256" key="5">
    <source>
        <dbReference type="ARBA" id="ARBA00023295"/>
    </source>
</evidence>
<dbReference type="EMBL" id="NKYE01000029">
    <property type="protein sequence ID" value="OZM69967.1"/>
    <property type="molecule type" value="Genomic_DNA"/>
</dbReference>
<feature type="signal peptide" evidence="7">
    <location>
        <begin position="1"/>
        <end position="25"/>
    </location>
</feature>
<dbReference type="AlphaFoldDB" id="A0A263CX11"/>
<evidence type="ECO:0000256" key="4">
    <source>
        <dbReference type="ARBA" id="ARBA00023277"/>
    </source>
</evidence>
<dbReference type="InterPro" id="IPR006710">
    <property type="entry name" value="Glyco_hydro_43"/>
</dbReference>
<dbReference type="Gene3D" id="2.115.10.20">
    <property type="entry name" value="Glycosyl hydrolase domain, family 43"/>
    <property type="match status" value="1"/>
</dbReference>
<evidence type="ECO:0000313" key="9">
    <source>
        <dbReference type="Proteomes" id="UP000242444"/>
    </source>
</evidence>
<dbReference type="PANTHER" id="PTHR43772:SF2">
    <property type="entry name" value="PUTATIVE (AFU_ORTHOLOGUE AFUA_2G04480)-RELATED"/>
    <property type="match status" value="1"/>
</dbReference>
<keyword evidence="2" id="KW-0624">Polysaccharide degradation</keyword>
<keyword evidence="5 6" id="KW-0326">Glycosidase</keyword>
<comment type="similarity">
    <text evidence="1 6">Belongs to the glycosyl hydrolase 43 family.</text>
</comment>
<keyword evidence="4" id="KW-0119">Carbohydrate metabolism</keyword>
<dbReference type="GO" id="GO:0004553">
    <property type="term" value="F:hydrolase activity, hydrolyzing O-glycosyl compounds"/>
    <property type="evidence" value="ECO:0007669"/>
    <property type="project" value="InterPro"/>
</dbReference>
<dbReference type="GO" id="GO:0045493">
    <property type="term" value="P:xylan catabolic process"/>
    <property type="evidence" value="ECO:0007669"/>
    <property type="project" value="UniProtKB-KW"/>
</dbReference>
<reference evidence="8 9" key="1">
    <citation type="submission" date="2017-07" db="EMBL/GenBank/DDBJ databases">
        <title>Amycolatopsis antarcticus sp. nov., isolated from the surface of an Antarcticus brown macroalga.</title>
        <authorList>
            <person name="Wang J."/>
            <person name="Leiva S."/>
            <person name="Huang J."/>
            <person name="Huang Y."/>
        </authorList>
    </citation>
    <scope>NUCLEOTIDE SEQUENCE [LARGE SCALE GENOMIC DNA]</scope>
    <source>
        <strain evidence="8 9">AU-G6</strain>
    </source>
</reference>
<evidence type="ECO:0008006" key="10">
    <source>
        <dbReference type="Google" id="ProtNLM"/>
    </source>
</evidence>
<dbReference type="PANTHER" id="PTHR43772">
    <property type="entry name" value="ENDO-1,4-BETA-XYLANASE"/>
    <property type="match status" value="1"/>
</dbReference>
<dbReference type="InterPro" id="IPR023296">
    <property type="entry name" value="Glyco_hydro_beta-prop_sf"/>
</dbReference>
<keyword evidence="7" id="KW-0732">Signal</keyword>
<proteinExistence type="inferred from homology"/>
<protein>
    <recommendedName>
        <fullName evidence="10">Glycoside hydrolase</fullName>
    </recommendedName>
</protein>
<gene>
    <name evidence="8" type="ORF">CFN78_27890</name>
</gene>
<comment type="caution">
    <text evidence="8">The sequence shown here is derived from an EMBL/GenBank/DDBJ whole genome shotgun (WGS) entry which is preliminary data.</text>
</comment>
<dbReference type="SUPFAM" id="SSF75005">
    <property type="entry name" value="Arabinanase/levansucrase/invertase"/>
    <property type="match status" value="1"/>
</dbReference>
<keyword evidence="3 6" id="KW-0378">Hydrolase</keyword>